<dbReference type="GO" id="GO:0015074">
    <property type="term" value="P:DNA integration"/>
    <property type="evidence" value="ECO:0007669"/>
    <property type="project" value="InterPro"/>
</dbReference>
<dbReference type="InterPro" id="IPR002104">
    <property type="entry name" value="Integrase_catalytic"/>
</dbReference>
<feature type="domain" description="Tyr recombinase" evidence="2">
    <location>
        <begin position="100"/>
        <end position="298"/>
    </location>
</feature>
<dbReference type="AlphaFoldDB" id="A0A4U0S2P9"/>
<protein>
    <submittedName>
        <fullName evidence="3">Integrase</fullName>
    </submittedName>
</protein>
<dbReference type="PROSITE" id="PS51898">
    <property type="entry name" value="TYR_RECOMBINASE"/>
    <property type="match status" value="1"/>
</dbReference>
<name>A0A4U0S2P9_9ACTN</name>
<proteinExistence type="predicted"/>
<sequence>MTVITIRQRVEDYLAMRHALGFALVTEGRLLLDFADRLDQDGQDTVTVTAALAWAAASQASANQQARRLGIVRVFARHLHALDPACQIPAPGLLPARAHRPTPFIYSEADVAALVHAAGTIAAPLPSATVKALIRLIASTGLRIGEALGLDRTDVETDTAMLTVTGKGGRTRLVPMHPTTSAMLAQYARHRDRLCRLVRADSFFLTAGGRRPLQRGVQDTFARLLTHADIAAPAGRRRPRIHDLRHSFAVNTLTDWQREGVDIAAQLPVLSTYLGHSGPEATYWYLQATGELLGLAADRLEPVQQKRS</sequence>
<dbReference type="RefSeq" id="WP_136728501.1">
    <property type="nucleotide sequence ID" value="NZ_SUMC01000055.1"/>
</dbReference>
<keyword evidence="1" id="KW-0233">DNA recombination</keyword>
<dbReference type="InterPro" id="IPR011010">
    <property type="entry name" value="DNA_brk_join_enz"/>
</dbReference>
<dbReference type="Proteomes" id="UP000305778">
    <property type="component" value="Unassembled WGS sequence"/>
</dbReference>
<dbReference type="PANTHER" id="PTHR30349:SF90">
    <property type="entry name" value="TYROSINE RECOMBINASE XERD"/>
    <property type="match status" value="1"/>
</dbReference>
<dbReference type="InterPro" id="IPR013762">
    <property type="entry name" value="Integrase-like_cat_sf"/>
</dbReference>
<evidence type="ECO:0000256" key="1">
    <source>
        <dbReference type="ARBA" id="ARBA00023172"/>
    </source>
</evidence>
<dbReference type="GO" id="GO:0003677">
    <property type="term" value="F:DNA binding"/>
    <property type="evidence" value="ECO:0007669"/>
    <property type="project" value="InterPro"/>
</dbReference>
<comment type="caution">
    <text evidence="3">The sequence shown here is derived from an EMBL/GenBank/DDBJ whole genome shotgun (WGS) entry which is preliminary data.</text>
</comment>
<organism evidence="3 4">
    <name type="scientific">Actinacidiphila oryziradicis</name>
    <dbReference type="NCBI Taxonomy" id="2571141"/>
    <lineage>
        <taxon>Bacteria</taxon>
        <taxon>Bacillati</taxon>
        <taxon>Actinomycetota</taxon>
        <taxon>Actinomycetes</taxon>
        <taxon>Kitasatosporales</taxon>
        <taxon>Streptomycetaceae</taxon>
        <taxon>Actinacidiphila</taxon>
    </lineage>
</organism>
<keyword evidence="4" id="KW-1185">Reference proteome</keyword>
<accession>A0A4U0S2P9</accession>
<reference evidence="3 4" key="1">
    <citation type="submission" date="2019-04" db="EMBL/GenBank/DDBJ databases">
        <title>Streptomyces oryziradicis sp. nov., a novel actinomycete isolated from rhizosphere soil of rice (Oryza sativa L.).</title>
        <authorList>
            <person name="Li C."/>
        </authorList>
    </citation>
    <scope>NUCLEOTIDE SEQUENCE [LARGE SCALE GENOMIC DNA]</scope>
    <source>
        <strain evidence="3 4">NEAU-C40</strain>
    </source>
</reference>
<gene>
    <name evidence="3" type="ORF">FCI23_36665</name>
</gene>
<dbReference type="GO" id="GO:0006310">
    <property type="term" value="P:DNA recombination"/>
    <property type="evidence" value="ECO:0007669"/>
    <property type="project" value="UniProtKB-KW"/>
</dbReference>
<dbReference type="Pfam" id="PF00589">
    <property type="entry name" value="Phage_integrase"/>
    <property type="match status" value="1"/>
</dbReference>
<evidence type="ECO:0000259" key="2">
    <source>
        <dbReference type="PROSITE" id="PS51898"/>
    </source>
</evidence>
<evidence type="ECO:0000313" key="3">
    <source>
        <dbReference type="EMBL" id="TKA03194.1"/>
    </source>
</evidence>
<dbReference type="OrthoDB" id="5464621at2"/>
<dbReference type="PANTHER" id="PTHR30349">
    <property type="entry name" value="PHAGE INTEGRASE-RELATED"/>
    <property type="match status" value="1"/>
</dbReference>
<dbReference type="EMBL" id="SUMC01000055">
    <property type="protein sequence ID" value="TKA03194.1"/>
    <property type="molecule type" value="Genomic_DNA"/>
</dbReference>
<dbReference type="InterPro" id="IPR050090">
    <property type="entry name" value="Tyrosine_recombinase_XerCD"/>
</dbReference>
<evidence type="ECO:0000313" key="4">
    <source>
        <dbReference type="Proteomes" id="UP000305778"/>
    </source>
</evidence>
<dbReference type="SUPFAM" id="SSF56349">
    <property type="entry name" value="DNA breaking-rejoining enzymes"/>
    <property type="match status" value="1"/>
</dbReference>
<dbReference type="Gene3D" id="1.10.443.10">
    <property type="entry name" value="Intergrase catalytic core"/>
    <property type="match status" value="1"/>
</dbReference>